<protein>
    <submittedName>
        <fullName evidence="1">Trypsin</fullName>
    </submittedName>
</protein>
<sequence length="203" mass="23482">MVCAMVFKGQRVTVLEHPYVVSIRRLYAHYLVGVLLTKNVGTELCLARSSRFFPDERFDPMLRSISFTMSPSNYCEGYTRVSSASILRHLPWRIRPGRPYTTRGYQTISFEAATILARFPPLDILAEMDARVYVRLRLDDGSGIAPAEVRFEERQRALRRWCERLEEPQNSRRLEPDFCCICTLTKVYEPLRARSINIGPPGF</sequence>
<name>A0A0L7LKN9_OPEBR</name>
<dbReference type="AlphaFoldDB" id="A0A0L7LKN9"/>
<keyword evidence="2" id="KW-1185">Reference proteome</keyword>
<evidence type="ECO:0000313" key="1">
    <source>
        <dbReference type="EMBL" id="KOB76118.1"/>
    </source>
</evidence>
<reference evidence="1 2" key="1">
    <citation type="journal article" date="2015" name="Genome Biol. Evol.">
        <title>The genome of winter moth (Operophtera brumata) provides a genomic perspective on sexual dimorphism and phenology.</title>
        <authorList>
            <person name="Derks M.F."/>
            <person name="Smit S."/>
            <person name="Salis L."/>
            <person name="Schijlen E."/>
            <person name="Bossers A."/>
            <person name="Mateman C."/>
            <person name="Pijl A.S."/>
            <person name="de Ridder D."/>
            <person name="Groenen M.A."/>
            <person name="Visser M.E."/>
            <person name="Megens H.J."/>
        </authorList>
    </citation>
    <scope>NUCLEOTIDE SEQUENCE [LARGE SCALE GENOMIC DNA]</scope>
    <source>
        <strain evidence="1">WM2013NL</strain>
        <tissue evidence="1">Head and thorax</tissue>
    </source>
</reference>
<organism evidence="1 2">
    <name type="scientific">Operophtera brumata</name>
    <name type="common">Winter moth</name>
    <name type="synonym">Phalaena brumata</name>
    <dbReference type="NCBI Taxonomy" id="104452"/>
    <lineage>
        <taxon>Eukaryota</taxon>
        <taxon>Metazoa</taxon>
        <taxon>Ecdysozoa</taxon>
        <taxon>Arthropoda</taxon>
        <taxon>Hexapoda</taxon>
        <taxon>Insecta</taxon>
        <taxon>Pterygota</taxon>
        <taxon>Neoptera</taxon>
        <taxon>Endopterygota</taxon>
        <taxon>Lepidoptera</taxon>
        <taxon>Glossata</taxon>
        <taxon>Ditrysia</taxon>
        <taxon>Geometroidea</taxon>
        <taxon>Geometridae</taxon>
        <taxon>Larentiinae</taxon>
        <taxon>Operophtera</taxon>
    </lineage>
</organism>
<proteinExistence type="predicted"/>
<dbReference type="EMBL" id="JTDY01000715">
    <property type="protein sequence ID" value="KOB76118.1"/>
    <property type="molecule type" value="Genomic_DNA"/>
</dbReference>
<comment type="caution">
    <text evidence="1">The sequence shown here is derived from an EMBL/GenBank/DDBJ whole genome shotgun (WGS) entry which is preliminary data.</text>
</comment>
<evidence type="ECO:0000313" key="2">
    <source>
        <dbReference type="Proteomes" id="UP000037510"/>
    </source>
</evidence>
<accession>A0A0L7LKN9</accession>
<gene>
    <name evidence="1" type="ORF">OBRU01_05543</name>
</gene>
<dbReference type="Proteomes" id="UP000037510">
    <property type="component" value="Unassembled WGS sequence"/>
</dbReference>